<feature type="compositionally biased region" description="Low complexity" evidence="2">
    <location>
        <begin position="106"/>
        <end position="122"/>
    </location>
</feature>
<dbReference type="AlphaFoldDB" id="A0AAV9U2K5"/>
<dbReference type="PANTHER" id="PTHR13288:SF8">
    <property type="entry name" value="SPLICING FACTOR 45"/>
    <property type="match status" value="1"/>
</dbReference>
<dbReference type="InterPro" id="IPR012677">
    <property type="entry name" value="Nucleotide-bd_a/b_plait_sf"/>
</dbReference>
<feature type="compositionally biased region" description="Basic residues" evidence="2">
    <location>
        <begin position="146"/>
        <end position="155"/>
    </location>
</feature>
<feature type="compositionally biased region" description="Polar residues" evidence="2">
    <location>
        <begin position="90"/>
        <end position="105"/>
    </location>
</feature>
<evidence type="ECO:0008006" key="7">
    <source>
        <dbReference type="Google" id="ProtNLM"/>
    </source>
</evidence>
<dbReference type="Gene3D" id="3.30.70.330">
    <property type="match status" value="1"/>
</dbReference>
<feature type="compositionally biased region" description="Polar residues" evidence="2">
    <location>
        <begin position="304"/>
        <end position="319"/>
    </location>
</feature>
<dbReference type="InterPro" id="IPR035979">
    <property type="entry name" value="RBD_domain_sf"/>
</dbReference>
<proteinExistence type="predicted"/>
<dbReference type="InterPro" id="IPR003954">
    <property type="entry name" value="RRM_euk-type"/>
</dbReference>
<sequence>MASNTGRGMASLYADLLEPKSAKPDQQSTISKSPMIFAPGSSPNDTASGNDQLASAKKQVSSAALRFQPIPRRPQPNQQKTTKRAGINTFAKQSKSDAPNDINQESAPTSSTTAVATRAPVVKSTLEDWATNDDDDVNGFYTSRQRGGRKRRKKNKEKDTEKTAQSWDDIYDPSRPNQYEEYKDSEEKDQEMRDWRDRLYGRRQAFSSDESEDEQVRFSGKGFAPPPSFGFAPPPNLDQSSAPEPQGEPAPMLDAATGDEIWMMRARMTQAVSGPTGPTSFALQDRDSPPPPPPPPEEAGDRPLSTTATGPPNPHNATISRAPVIYSLPPAPPDLGQDSDYDQPEGIEEDDEDMPSELGQESGAARSNRPGQKGFAERLMSKYGWTKGTGLGANSSGMVHALQVKANKGKDAKGVGKILDKNKKRGDDGGKLGKMSEVVVLHKMVDGLESEDPAVLMQEIGDECSEKYGRIERVHIVHKQSDDTPSKVFVQFTSQLSALRAVNALEGRMFNGNTIEARFFDADEFEAWLLN</sequence>
<dbReference type="SMART" id="SM00443">
    <property type="entry name" value="G_patch"/>
    <property type="match status" value="1"/>
</dbReference>
<dbReference type="PROSITE" id="PS50102">
    <property type="entry name" value="RRM"/>
    <property type="match status" value="1"/>
</dbReference>
<name>A0AAV9U2K5_9PEZI</name>
<reference evidence="5 6" key="1">
    <citation type="submission" date="2019-10" db="EMBL/GenBank/DDBJ databases">
        <authorList>
            <person name="Palmer J.M."/>
        </authorList>
    </citation>
    <scope>NUCLEOTIDE SEQUENCE [LARGE SCALE GENOMIC DNA]</scope>
    <source>
        <strain evidence="5 6">TWF730</strain>
    </source>
</reference>
<evidence type="ECO:0000259" key="4">
    <source>
        <dbReference type="PROSITE" id="PS50174"/>
    </source>
</evidence>
<feature type="compositionally biased region" description="Polar residues" evidence="2">
    <location>
        <begin position="41"/>
        <end position="62"/>
    </location>
</feature>
<feature type="compositionally biased region" description="Basic and acidic residues" evidence="2">
    <location>
        <begin position="178"/>
        <end position="200"/>
    </location>
</feature>
<dbReference type="InterPro" id="IPR000467">
    <property type="entry name" value="G_patch_dom"/>
</dbReference>
<protein>
    <recommendedName>
        <fullName evidence="7">G-patch domain-containing protein</fullName>
    </recommendedName>
</protein>
<dbReference type="Pfam" id="PF00076">
    <property type="entry name" value="RRM_1"/>
    <property type="match status" value="1"/>
</dbReference>
<dbReference type="InterPro" id="IPR000504">
    <property type="entry name" value="RRM_dom"/>
</dbReference>
<organism evidence="5 6">
    <name type="scientific">Orbilia blumenaviensis</name>
    <dbReference type="NCBI Taxonomy" id="1796055"/>
    <lineage>
        <taxon>Eukaryota</taxon>
        <taxon>Fungi</taxon>
        <taxon>Dikarya</taxon>
        <taxon>Ascomycota</taxon>
        <taxon>Pezizomycotina</taxon>
        <taxon>Orbiliomycetes</taxon>
        <taxon>Orbiliales</taxon>
        <taxon>Orbiliaceae</taxon>
        <taxon>Orbilia</taxon>
    </lineage>
</organism>
<accession>A0AAV9U2K5</accession>
<dbReference type="SUPFAM" id="SSF54928">
    <property type="entry name" value="RNA-binding domain, RBD"/>
    <property type="match status" value="1"/>
</dbReference>
<dbReference type="InterPro" id="IPR040052">
    <property type="entry name" value="RBM17"/>
</dbReference>
<feature type="compositionally biased region" description="Acidic residues" evidence="2">
    <location>
        <begin position="337"/>
        <end position="355"/>
    </location>
</feature>
<feature type="compositionally biased region" description="Polar residues" evidence="2">
    <location>
        <begin position="270"/>
        <end position="282"/>
    </location>
</feature>
<comment type="caution">
    <text evidence="5">The sequence shown here is derived from an EMBL/GenBank/DDBJ whole genome shotgun (WGS) entry which is preliminary data.</text>
</comment>
<dbReference type="GO" id="GO:0045292">
    <property type="term" value="P:mRNA cis splicing, via spliceosome"/>
    <property type="evidence" value="ECO:0007669"/>
    <property type="project" value="InterPro"/>
</dbReference>
<dbReference type="EMBL" id="JAVHNS010000015">
    <property type="protein sequence ID" value="KAK6334237.1"/>
    <property type="molecule type" value="Genomic_DNA"/>
</dbReference>
<feature type="compositionally biased region" description="Pro residues" evidence="2">
    <location>
        <begin position="224"/>
        <end position="236"/>
    </location>
</feature>
<evidence type="ECO:0000256" key="1">
    <source>
        <dbReference type="PROSITE-ProRule" id="PRU00176"/>
    </source>
</evidence>
<evidence type="ECO:0000256" key="2">
    <source>
        <dbReference type="SAM" id="MobiDB-lite"/>
    </source>
</evidence>
<dbReference type="SMART" id="SM00361">
    <property type="entry name" value="RRM_1"/>
    <property type="match status" value="1"/>
</dbReference>
<dbReference type="PROSITE" id="PS50174">
    <property type="entry name" value="G_PATCH"/>
    <property type="match status" value="1"/>
</dbReference>
<dbReference type="Pfam" id="PF01585">
    <property type="entry name" value="G-patch"/>
    <property type="match status" value="1"/>
</dbReference>
<keyword evidence="6" id="KW-1185">Reference proteome</keyword>
<evidence type="ECO:0000313" key="6">
    <source>
        <dbReference type="Proteomes" id="UP001373714"/>
    </source>
</evidence>
<dbReference type="Proteomes" id="UP001373714">
    <property type="component" value="Unassembled WGS sequence"/>
</dbReference>
<dbReference type="PANTHER" id="PTHR13288">
    <property type="entry name" value="SPLICING FACTOR 45 SPF45"/>
    <property type="match status" value="1"/>
</dbReference>
<evidence type="ECO:0000313" key="5">
    <source>
        <dbReference type="EMBL" id="KAK6334237.1"/>
    </source>
</evidence>
<feature type="domain" description="RRM" evidence="3">
    <location>
        <begin position="444"/>
        <end position="522"/>
    </location>
</feature>
<evidence type="ECO:0000259" key="3">
    <source>
        <dbReference type="PROSITE" id="PS50102"/>
    </source>
</evidence>
<gene>
    <name evidence="5" type="ORF">TWF730_003452</name>
</gene>
<feature type="region of interest" description="Disordered" evidence="2">
    <location>
        <begin position="16"/>
        <end position="372"/>
    </location>
</feature>
<keyword evidence="1" id="KW-0694">RNA-binding</keyword>
<dbReference type="GO" id="GO:0003723">
    <property type="term" value="F:RNA binding"/>
    <property type="evidence" value="ECO:0007669"/>
    <property type="project" value="UniProtKB-UniRule"/>
</dbReference>
<feature type="domain" description="G-patch" evidence="4">
    <location>
        <begin position="372"/>
        <end position="420"/>
    </location>
</feature>
<dbReference type="GO" id="GO:0071011">
    <property type="term" value="C:precatalytic spliceosome"/>
    <property type="evidence" value="ECO:0007669"/>
    <property type="project" value="TreeGrafter"/>
</dbReference>
<feature type="compositionally biased region" description="Low complexity" evidence="2">
    <location>
        <begin position="66"/>
        <end position="79"/>
    </location>
</feature>